<evidence type="ECO:0000313" key="2">
    <source>
        <dbReference type="Proteomes" id="UP000515121"/>
    </source>
</evidence>
<keyword evidence="2" id="KW-1185">Reference proteome</keyword>
<dbReference type="GeneID" id="111279324"/>
<feature type="region of interest" description="Disordered" evidence="1">
    <location>
        <begin position="1"/>
        <end position="222"/>
    </location>
</feature>
<name>A0A6P5X0Z8_DURZI</name>
<dbReference type="OrthoDB" id="995583at2759"/>
<feature type="compositionally biased region" description="Basic and acidic residues" evidence="1">
    <location>
        <begin position="71"/>
        <end position="94"/>
    </location>
</feature>
<dbReference type="RefSeq" id="XP_022722080.1">
    <property type="nucleotide sequence ID" value="XM_022866345.1"/>
</dbReference>
<dbReference type="KEGG" id="dzi:111279324"/>
<evidence type="ECO:0000256" key="1">
    <source>
        <dbReference type="SAM" id="MobiDB-lite"/>
    </source>
</evidence>
<dbReference type="Proteomes" id="UP000515121">
    <property type="component" value="Unplaced"/>
</dbReference>
<feature type="compositionally biased region" description="Basic and acidic residues" evidence="1">
    <location>
        <begin position="109"/>
        <end position="197"/>
    </location>
</feature>
<proteinExistence type="predicted"/>
<reference evidence="3" key="1">
    <citation type="submission" date="2025-08" db="UniProtKB">
        <authorList>
            <consortium name="RefSeq"/>
        </authorList>
    </citation>
    <scope>IDENTIFICATION</scope>
    <source>
        <tissue evidence="3">Fruit stalk</tissue>
    </source>
</reference>
<organism evidence="2 3">
    <name type="scientific">Durio zibethinus</name>
    <name type="common">Durian</name>
    <dbReference type="NCBI Taxonomy" id="66656"/>
    <lineage>
        <taxon>Eukaryota</taxon>
        <taxon>Viridiplantae</taxon>
        <taxon>Streptophyta</taxon>
        <taxon>Embryophyta</taxon>
        <taxon>Tracheophyta</taxon>
        <taxon>Spermatophyta</taxon>
        <taxon>Magnoliopsida</taxon>
        <taxon>eudicotyledons</taxon>
        <taxon>Gunneridae</taxon>
        <taxon>Pentapetalae</taxon>
        <taxon>rosids</taxon>
        <taxon>malvids</taxon>
        <taxon>Malvales</taxon>
        <taxon>Malvaceae</taxon>
        <taxon>Helicteroideae</taxon>
        <taxon>Durio</taxon>
    </lineage>
</organism>
<accession>A0A6P5X0Z8</accession>
<gene>
    <name evidence="3" type="primary">LOC111279324</name>
</gene>
<evidence type="ECO:0000313" key="3">
    <source>
        <dbReference type="RefSeq" id="XP_022722080.1"/>
    </source>
</evidence>
<sequence length="222" mass="24071">MGCGESKHVATGNTISRKNSRAESKRGKSTSEAIKETTELDSNTSSLVKEECKNINQDSAADISRAVAESTELKKEENGENDKEKTSGVAKENEEPIEGVASKGISGRSEYHSPPEEAGKESLSDENVKPADALEAKKLPKETKEETLDEKESAQETKVETKKENVEETKEETGNGEPETVKEAKMVKETETAETTKAKTSTPVQKEEEKPAGSPALDLKTE</sequence>
<protein>
    <submittedName>
        <fullName evidence="3">Uncharacterized protein LOC111279324</fullName>
    </submittedName>
</protein>
<dbReference type="AlphaFoldDB" id="A0A6P5X0Z8"/>